<evidence type="ECO:0000313" key="2">
    <source>
        <dbReference type="EMBL" id="MFC3909534.1"/>
    </source>
</evidence>
<evidence type="ECO:0000313" key="3">
    <source>
        <dbReference type="Proteomes" id="UP001595758"/>
    </source>
</evidence>
<comment type="caution">
    <text evidence="2">The sequence shown here is derived from an EMBL/GenBank/DDBJ whole genome shotgun (WGS) entry which is preliminary data.</text>
</comment>
<keyword evidence="1" id="KW-0812">Transmembrane</keyword>
<gene>
    <name evidence="2" type="ORF">ACFORL_10680</name>
</gene>
<feature type="transmembrane region" description="Helical" evidence="1">
    <location>
        <begin position="104"/>
        <end position="128"/>
    </location>
</feature>
<accession>A0ABV8CHS5</accession>
<dbReference type="PANTHER" id="PTHR36109">
    <property type="entry name" value="MEMBRANE PROTEIN-RELATED"/>
    <property type="match status" value="1"/>
</dbReference>
<name>A0ABV8CHS5_9GAMM</name>
<feature type="transmembrane region" description="Helical" evidence="1">
    <location>
        <begin position="66"/>
        <end position="92"/>
    </location>
</feature>
<reference evidence="3" key="1">
    <citation type="journal article" date="2019" name="Int. J. Syst. Evol. Microbiol.">
        <title>The Global Catalogue of Microorganisms (GCM) 10K type strain sequencing project: providing services to taxonomists for standard genome sequencing and annotation.</title>
        <authorList>
            <consortium name="The Broad Institute Genomics Platform"/>
            <consortium name="The Broad Institute Genome Sequencing Center for Infectious Disease"/>
            <person name="Wu L."/>
            <person name="Ma J."/>
        </authorList>
    </citation>
    <scope>NUCLEOTIDE SEQUENCE [LARGE SCALE GENOMIC DNA]</scope>
    <source>
        <strain evidence="3">CCUG 59858</strain>
    </source>
</reference>
<keyword evidence="1" id="KW-0472">Membrane</keyword>
<dbReference type="InterPro" id="IPR052948">
    <property type="entry name" value="Low_temp-induced_all0457"/>
</dbReference>
<proteinExistence type="predicted"/>
<dbReference type="Proteomes" id="UP001595758">
    <property type="component" value="Unassembled WGS sequence"/>
</dbReference>
<dbReference type="EMBL" id="JBHSAB010000024">
    <property type="protein sequence ID" value="MFC3909534.1"/>
    <property type="molecule type" value="Genomic_DNA"/>
</dbReference>
<sequence>MTHQNRDMHITTEVFKTPEAAEKAYQDALDEGYLPQDINVIMSEDSRKKYYDSVLVKEGSKASEGLAIGGATGAAIGATAAAVAAIGTSLVIPGLGLVVAGPIAAGLAGAGAGSITGGMLGSLIGWGVSEDKAKVIESGIKTGGIALGVNETRPNSHLSAKWQQYRNLQ</sequence>
<keyword evidence="3" id="KW-1185">Reference proteome</keyword>
<keyword evidence="1" id="KW-1133">Transmembrane helix</keyword>
<protein>
    <submittedName>
        <fullName evidence="2">Uncharacterized protein</fullName>
    </submittedName>
</protein>
<evidence type="ECO:0000256" key="1">
    <source>
        <dbReference type="SAM" id="Phobius"/>
    </source>
</evidence>
<organism evidence="2 3">
    <name type="scientific">Legionella dresdenensis</name>
    <dbReference type="NCBI Taxonomy" id="450200"/>
    <lineage>
        <taxon>Bacteria</taxon>
        <taxon>Pseudomonadati</taxon>
        <taxon>Pseudomonadota</taxon>
        <taxon>Gammaproteobacteria</taxon>
        <taxon>Legionellales</taxon>
        <taxon>Legionellaceae</taxon>
        <taxon>Legionella</taxon>
    </lineage>
</organism>
<dbReference type="RefSeq" id="WP_382343842.1">
    <property type="nucleotide sequence ID" value="NZ_JBHSAB010000024.1"/>
</dbReference>
<dbReference type="PANTHER" id="PTHR36109:SF2">
    <property type="entry name" value="MEMBRANE PROTEIN"/>
    <property type="match status" value="1"/>
</dbReference>